<dbReference type="EMBL" id="JAOQAZ010000008">
    <property type="protein sequence ID" value="KAJ4264333.1"/>
    <property type="molecule type" value="Genomic_DNA"/>
</dbReference>
<evidence type="ECO:0008006" key="3">
    <source>
        <dbReference type="Google" id="ProtNLM"/>
    </source>
</evidence>
<organism evidence="1 2">
    <name type="scientific">Fusarium torreyae</name>
    <dbReference type="NCBI Taxonomy" id="1237075"/>
    <lineage>
        <taxon>Eukaryota</taxon>
        <taxon>Fungi</taxon>
        <taxon>Dikarya</taxon>
        <taxon>Ascomycota</taxon>
        <taxon>Pezizomycotina</taxon>
        <taxon>Sordariomycetes</taxon>
        <taxon>Hypocreomycetidae</taxon>
        <taxon>Hypocreales</taxon>
        <taxon>Nectriaceae</taxon>
        <taxon>Fusarium</taxon>
    </lineage>
</organism>
<accession>A0A9W8VEZ8</accession>
<name>A0A9W8VEZ8_9HYPO</name>
<comment type="caution">
    <text evidence="1">The sequence shown here is derived from an EMBL/GenBank/DDBJ whole genome shotgun (WGS) entry which is preliminary data.</text>
</comment>
<gene>
    <name evidence="1" type="ORF">NW762_005529</name>
</gene>
<dbReference type="Proteomes" id="UP001152049">
    <property type="component" value="Unassembled WGS sequence"/>
</dbReference>
<dbReference type="AlphaFoldDB" id="A0A9W8VEZ8"/>
<proteinExistence type="predicted"/>
<protein>
    <recommendedName>
        <fullName evidence="3">Heterokaryon incompatibility domain-containing protein</fullName>
    </recommendedName>
</protein>
<dbReference type="PANTHER" id="PTHR33112:SF9">
    <property type="entry name" value="HETEROKARYON INCOMPATIBILITY DOMAIN-CONTAINING PROTEIN"/>
    <property type="match status" value="1"/>
</dbReference>
<sequence length="378" mass="42564">MFDVYANSVLTLAAVHAEDSNGGLFAQTSPMSDSGKSLVAIFQYLVAIDEELLKLRKKEPRDVEIMQTRFQLLHIRRGLPRFHTWKRHDLPERSPLFTRAWAYQERLVSPRVLHLTENELLWECFKGSSCQCNGDDRELGPKQNHQAAVTKSDCHDKWRDIVSEYSRLDLTMERDKLPAVSAIAVQIQWTRSKADYVAGFWSDSLVRNLLWRAQDPSRGRSGTKIAPSWSWASVKSGVEYPTSNVRYLDALAEILDVNINCPGANNLETPHATSVIAGIVTLRAPMVEFKLITNEAGPSQWRLKQGESQASFRFFHDADSDLADGAEGLYGVAIAKSKPDMMKAFHGLVLKRDAQTGNYSRVGLLTSMSIMPSKRILR</sequence>
<reference evidence="1" key="1">
    <citation type="submission" date="2022-09" db="EMBL/GenBank/DDBJ databases">
        <title>Fusarium specimens isolated from Avocado Roots.</title>
        <authorList>
            <person name="Stajich J."/>
            <person name="Roper C."/>
            <person name="Heimlech-Rivalta G."/>
        </authorList>
    </citation>
    <scope>NUCLEOTIDE SEQUENCE</scope>
    <source>
        <strain evidence="1">CF00136</strain>
    </source>
</reference>
<dbReference type="OrthoDB" id="5362512at2759"/>
<keyword evidence="2" id="KW-1185">Reference proteome</keyword>
<evidence type="ECO:0000313" key="2">
    <source>
        <dbReference type="Proteomes" id="UP001152049"/>
    </source>
</evidence>
<evidence type="ECO:0000313" key="1">
    <source>
        <dbReference type="EMBL" id="KAJ4264333.1"/>
    </source>
</evidence>
<dbReference type="PANTHER" id="PTHR33112">
    <property type="entry name" value="DOMAIN PROTEIN, PUTATIVE-RELATED"/>
    <property type="match status" value="1"/>
</dbReference>